<dbReference type="Proteomes" id="UP000635565">
    <property type="component" value="Unassembled WGS sequence"/>
</dbReference>
<evidence type="ECO:0000313" key="3">
    <source>
        <dbReference type="Proteomes" id="UP000635565"/>
    </source>
</evidence>
<evidence type="ECO:0000259" key="1">
    <source>
        <dbReference type="Pfam" id="PF13649"/>
    </source>
</evidence>
<dbReference type="Pfam" id="PF13649">
    <property type="entry name" value="Methyltransf_25"/>
    <property type="match status" value="1"/>
</dbReference>
<evidence type="ECO:0000313" key="2">
    <source>
        <dbReference type="EMBL" id="GHO85095.1"/>
    </source>
</evidence>
<accession>A0ABQ3VH31</accession>
<organism evidence="2 3">
    <name type="scientific">Dictyobacter formicarum</name>
    <dbReference type="NCBI Taxonomy" id="2778368"/>
    <lineage>
        <taxon>Bacteria</taxon>
        <taxon>Bacillati</taxon>
        <taxon>Chloroflexota</taxon>
        <taxon>Ktedonobacteria</taxon>
        <taxon>Ktedonobacterales</taxon>
        <taxon>Dictyobacteraceae</taxon>
        <taxon>Dictyobacter</taxon>
    </lineage>
</organism>
<dbReference type="InterPro" id="IPR041698">
    <property type="entry name" value="Methyltransf_25"/>
</dbReference>
<dbReference type="SUPFAM" id="SSF53335">
    <property type="entry name" value="S-adenosyl-L-methionine-dependent methyltransferases"/>
    <property type="match status" value="1"/>
</dbReference>
<sequence>MAFFRNGGTTLHPEELELLGDIRGRSVVHLQCNAGQDTLSLVRLGAIVTGVDISDTAIDFARTLSQQTGIAATFVRSDLYEWFQETAASQQRFDRAFCSYGAICWLSDIKTWAKGVAAILRPGGSLIVIDRHPVSRMFDWDGRRTSPYTTRGEALSFEDGVGDYVAAGGQGLPGGEYVSGIQDFVNPNRHHEFSWGLGDIVTAVLDSNLTLTSLREYLYINDAPPFAGMVDSEGHWSLPPDQPNMPQMFSLTARK</sequence>
<feature type="domain" description="Methyltransferase" evidence="1">
    <location>
        <begin position="27"/>
        <end position="124"/>
    </location>
</feature>
<name>A0ABQ3VH31_9CHLR</name>
<gene>
    <name evidence="2" type="ORF">KSZ_31010</name>
</gene>
<dbReference type="CDD" id="cd02440">
    <property type="entry name" value="AdoMet_MTases"/>
    <property type="match status" value="1"/>
</dbReference>
<proteinExistence type="predicted"/>
<dbReference type="EMBL" id="BNJJ01000008">
    <property type="protein sequence ID" value="GHO85095.1"/>
    <property type="molecule type" value="Genomic_DNA"/>
</dbReference>
<reference evidence="2 3" key="1">
    <citation type="journal article" date="2021" name="Int. J. Syst. Evol. Microbiol.">
        <title>Reticulibacter mediterranei gen. nov., sp. nov., within the new family Reticulibacteraceae fam. nov., and Ktedonospora formicarum gen. nov., sp. nov., Ktedonobacter robiniae sp. nov., Dictyobacter formicarum sp. nov. and Dictyobacter arantiisoli sp. nov., belonging to the class Ktedonobacteria.</title>
        <authorList>
            <person name="Yabe S."/>
            <person name="Zheng Y."/>
            <person name="Wang C.M."/>
            <person name="Sakai Y."/>
            <person name="Abe K."/>
            <person name="Yokota A."/>
            <person name="Donadio S."/>
            <person name="Cavaletti L."/>
            <person name="Monciardini P."/>
        </authorList>
    </citation>
    <scope>NUCLEOTIDE SEQUENCE [LARGE SCALE GENOMIC DNA]</scope>
    <source>
        <strain evidence="2 3">SOSP1-9</strain>
    </source>
</reference>
<protein>
    <recommendedName>
        <fullName evidence="1">Methyltransferase domain-containing protein</fullName>
    </recommendedName>
</protein>
<keyword evidence="3" id="KW-1185">Reference proteome</keyword>
<dbReference type="Gene3D" id="3.40.50.150">
    <property type="entry name" value="Vaccinia Virus protein VP39"/>
    <property type="match status" value="1"/>
</dbReference>
<dbReference type="InterPro" id="IPR029063">
    <property type="entry name" value="SAM-dependent_MTases_sf"/>
</dbReference>
<comment type="caution">
    <text evidence="2">The sequence shown here is derived from an EMBL/GenBank/DDBJ whole genome shotgun (WGS) entry which is preliminary data.</text>
</comment>